<evidence type="ECO:0000256" key="6">
    <source>
        <dbReference type="ARBA" id="ARBA00022917"/>
    </source>
</evidence>
<evidence type="ECO:0000256" key="9">
    <source>
        <dbReference type="ARBA" id="ARBA00068798"/>
    </source>
</evidence>
<protein>
    <recommendedName>
        <fullName evidence="9">Asparagine--tRNA ligase, mitochondrial</fullName>
        <ecNumber evidence="2">6.1.1.22</ecNumber>
    </recommendedName>
    <alternativeName>
        <fullName evidence="8">Asparaginyl-tRNA synthetase</fullName>
    </alternativeName>
</protein>
<dbReference type="Gene3D" id="3.30.930.10">
    <property type="entry name" value="Bira Bifunctional Protein, Domain 2"/>
    <property type="match status" value="1"/>
</dbReference>
<dbReference type="PANTHER" id="PTHR22594:SF34">
    <property type="entry name" value="ASPARAGINE--TRNA LIGASE, MITOCHONDRIAL-RELATED"/>
    <property type="match status" value="1"/>
</dbReference>
<dbReference type="GO" id="GO:0005739">
    <property type="term" value="C:mitochondrion"/>
    <property type="evidence" value="ECO:0007669"/>
    <property type="project" value="TreeGrafter"/>
</dbReference>
<dbReference type="GO" id="GO:0004816">
    <property type="term" value="F:asparagine-tRNA ligase activity"/>
    <property type="evidence" value="ECO:0007669"/>
    <property type="project" value="UniProtKB-EC"/>
</dbReference>
<evidence type="ECO:0000259" key="10">
    <source>
        <dbReference type="PROSITE" id="PS50862"/>
    </source>
</evidence>
<dbReference type="GO" id="GO:0003676">
    <property type="term" value="F:nucleic acid binding"/>
    <property type="evidence" value="ECO:0007669"/>
    <property type="project" value="InterPro"/>
</dbReference>
<dbReference type="InterPro" id="IPR006195">
    <property type="entry name" value="aa-tRNA-synth_II"/>
</dbReference>
<dbReference type="FunFam" id="3.30.930.10:FF:000016">
    <property type="entry name" value="Asparagine--tRNA ligase"/>
    <property type="match status" value="1"/>
</dbReference>
<dbReference type="NCBIfam" id="NF003037">
    <property type="entry name" value="PRK03932.1"/>
    <property type="match status" value="1"/>
</dbReference>
<keyword evidence="3" id="KW-0436">Ligase</keyword>
<comment type="similarity">
    <text evidence="1">Belongs to the class-II aminoacyl-tRNA synthetase family.</text>
</comment>
<evidence type="ECO:0000256" key="7">
    <source>
        <dbReference type="ARBA" id="ARBA00023146"/>
    </source>
</evidence>
<organism evidence="11 12">
    <name type="scientific">Komagataella pastoris</name>
    <name type="common">Yeast</name>
    <name type="synonym">Pichia pastoris</name>
    <dbReference type="NCBI Taxonomy" id="4922"/>
    <lineage>
        <taxon>Eukaryota</taxon>
        <taxon>Fungi</taxon>
        <taxon>Dikarya</taxon>
        <taxon>Ascomycota</taxon>
        <taxon>Saccharomycotina</taxon>
        <taxon>Pichiomycetes</taxon>
        <taxon>Pichiales</taxon>
        <taxon>Pichiaceae</taxon>
        <taxon>Komagataella</taxon>
    </lineage>
</organism>
<evidence type="ECO:0000313" key="11">
    <source>
        <dbReference type="EMBL" id="ANZ74193.1"/>
    </source>
</evidence>
<dbReference type="Proteomes" id="UP000094565">
    <property type="component" value="Chromosome 1"/>
</dbReference>
<dbReference type="EMBL" id="CP014584">
    <property type="protein sequence ID" value="ANZ74193.1"/>
    <property type="molecule type" value="Genomic_DNA"/>
</dbReference>
<dbReference type="InterPro" id="IPR004364">
    <property type="entry name" value="Aa-tRNA-synt_II"/>
</dbReference>
<dbReference type="PANTHER" id="PTHR22594">
    <property type="entry name" value="ASPARTYL/LYSYL-TRNA SYNTHETASE"/>
    <property type="match status" value="1"/>
</dbReference>
<keyword evidence="6" id="KW-0648">Protein biosynthesis</keyword>
<dbReference type="AlphaFoldDB" id="A0A1B2J877"/>
<dbReference type="InterPro" id="IPR002312">
    <property type="entry name" value="Asp/Asn-tRNA-synth_IIb"/>
</dbReference>
<dbReference type="Gene3D" id="2.40.50.140">
    <property type="entry name" value="Nucleic acid-binding proteins"/>
    <property type="match status" value="1"/>
</dbReference>
<dbReference type="CDD" id="cd00776">
    <property type="entry name" value="AsxRS_core"/>
    <property type="match status" value="1"/>
</dbReference>
<dbReference type="Pfam" id="PF01336">
    <property type="entry name" value="tRNA_anti-codon"/>
    <property type="match status" value="1"/>
</dbReference>
<dbReference type="InterPro" id="IPR012340">
    <property type="entry name" value="NA-bd_OB-fold"/>
</dbReference>
<evidence type="ECO:0000256" key="1">
    <source>
        <dbReference type="ARBA" id="ARBA00008226"/>
    </source>
</evidence>
<keyword evidence="12" id="KW-1185">Reference proteome</keyword>
<dbReference type="PROSITE" id="PS50862">
    <property type="entry name" value="AA_TRNA_LIGASE_II"/>
    <property type="match status" value="1"/>
</dbReference>
<evidence type="ECO:0000256" key="8">
    <source>
        <dbReference type="ARBA" id="ARBA00029886"/>
    </source>
</evidence>
<dbReference type="CDD" id="cd04318">
    <property type="entry name" value="EcAsnRS_like_N"/>
    <property type="match status" value="1"/>
</dbReference>
<evidence type="ECO:0000256" key="3">
    <source>
        <dbReference type="ARBA" id="ARBA00022598"/>
    </source>
</evidence>
<evidence type="ECO:0000256" key="4">
    <source>
        <dbReference type="ARBA" id="ARBA00022741"/>
    </source>
</evidence>
<keyword evidence="4" id="KW-0547">Nucleotide-binding</keyword>
<dbReference type="InterPro" id="IPR004522">
    <property type="entry name" value="Asn-tRNA-ligase"/>
</dbReference>
<dbReference type="EC" id="6.1.1.22" evidence="2"/>
<dbReference type="SUPFAM" id="SSF55681">
    <property type="entry name" value="Class II aaRS and biotin synthetases"/>
    <property type="match status" value="1"/>
</dbReference>
<dbReference type="GO" id="GO:0005524">
    <property type="term" value="F:ATP binding"/>
    <property type="evidence" value="ECO:0007669"/>
    <property type="project" value="UniProtKB-KW"/>
</dbReference>
<accession>A0A1B2J877</accession>
<keyword evidence="5" id="KW-0067">ATP-binding</keyword>
<sequence>MSLKPLGFAFQLKRLQSSYALSKCISEIFKDPPFKSQITVNGWVKGVRVQKSIAFIDVSDGTSFQNLMCVVPPDQAKELRTGVSVQITGEIKESKGKSQHLELKTTDPDSVKLLGAVLDSYPLQKKFHSSQFLRTIPHLRWKTQFLSSILRFRSHVEMVLMEFFTQEQFTKTHPPLITLSDCEGAGELFKVESASRADMANKFFGKDSYLTVSTQLHLEVLCMALSRVWTLTPCFRAEESNTNRHLSEFWMLEAEIAFLSDVRQLTTFCEKMIKYVVNALRQDLEGQGSNLINSRRDQELVHKMTERWDQLLNSRWKTITYTEAIDILSTESSKGNISFQFKPTWGESLQSEHEKWLTGEYFKSPVFVLDYPKDFKPFYMTRNPDGKTVACFDLLVPDVGELIGGSMREQNIDLLLDEIKQRNMKTDNIEWYLSLRSSGSVSHGGFGMGFERLLCYLGCVENIRDVIPFPRSSNDCVC</sequence>
<proteinExistence type="inferred from homology"/>
<dbReference type="NCBIfam" id="TIGR00457">
    <property type="entry name" value="asnS"/>
    <property type="match status" value="1"/>
</dbReference>
<dbReference type="Pfam" id="PF00152">
    <property type="entry name" value="tRNA-synt_2"/>
    <property type="match status" value="1"/>
</dbReference>
<dbReference type="InterPro" id="IPR004365">
    <property type="entry name" value="NA-bd_OB_tRNA"/>
</dbReference>
<name>A0A1B2J877_PICPA</name>
<dbReference type="OrthoDB" id="43906at2759"/>
<feature type="domain" description="Aminoacyl-transfer RNA synthetases class-II family profile" evidence="10">
    <location>
        <begin position="150"/>
        <end position="468"/>
    </location>
</feature>
<keyword evidence="7" id="KW-0030">Aminoacyl-tRNA synthetase</keyword>
<gene>
    <name evidence="11" type="primary">SLM5</name>
    <name evidence="11" type="ORF">ATY40_BA7501140</name>
</gene>
<dbReference type="GO" id="GO:0006421">
    <property type="term" value="P:asparaginyl-tRNA aminoacylation"/>
    <property type="evidence" value="ECO:0007669"/>
    <property type="project" value="InterPro"/>
</dbReference>
<dbReference type="PRINTS" id="PR01042">
    <property type="entry name" value="TRNASYNTHASP"/>
</dbReference>
<evidence type="ECO:0000313" key="12">
    <source>
        <dbReference type="Proteomes" id="UP000094565"/>
    </source>
</evidence>
<evidence type="ECO:0000256" key="2">
    <source>
        <dbReference type="ARBA" id="ARBA00012816"/>
    </source>
</evidence>
<reference evidence="11 12" key="1">
    <citation type="submission" date="2016-02" db="EMBL/GenBank/DDBJ databases">
        <title>Comparative genomic and transcriptomic foundation for Pichia pastoris.</title>
        <authorList>
            <person name="Love K.R."/>
            <person name="Shah K.A."/>
            <person name="Whittaker C.A."/>
            <person name="Wu J."/>
            <person name="Bartlett M.C."/>
            <person name="Ma D."/>
            <person name="Leeson R.L."/>
            <person name="Priest M."/>
            <person name="Young S.K."/>
            <person name="Love J.C."/>
        </authorList>
    </citation>
    <scope>NUCLEOTIDE SEQUENCE [LARGE SCALE GENOMIC DNA]</scope>
    <source>
        <strain evidence="11 12">ATCC 28485</strain>
    </source>
</reference>
<evidence type="ECO:0000256" key="5">
    <source>
        <dbReference type="ARBA" id="ARBA00022840"/>
    </source>
</evidence>
<dbReference type="InterPro" id="IPR045864">
    <property type="entry name" value="aa-tRNA-synth_II/BPL/LPL"/>
</dbReference>
<dbReference type="SUPFAM" id="SSF50249">
    <property type="entry name" value="Nucleic acid-binding proteins"/>
    <property type="match status" value="1"/>
</dbReference>